<feature type="compositionally biased region" description="Polar residues" evidence="1">
    <location>
        <begin position="38"/>
        <end position="51"/>
    </location>
</feature>
<sequence>RYIFLVFFPPRFVFINQTGQAQSAEAQVHQVPNKKPTDTTGYNINGRSPTAGTCHRQPRFAGAQRLNSLQRNHSHSTPLCLHAGEFHRSNEISSDNVSPQTLDRRAENQCYPPLVRPRRCRRASSSTEISSATAHEPIPDYKNHTALITPRSNHHNPKDLGFQDGSAELCKPPLSPPSPENPLLNMQAAPSPSGTSNRSRRYSKSRATVDGWLRYQSSDKAVDDGTVKKERGGTTTKERKGLRRRHERSCAGRTPDPKED</sequence>
<dbReference type="Proteomes" id="UP000824890">
    <property type="component" value="Unassembled WGS sequence"/>
</dbReference>
<name>A0ABQ7ZG16_BRANA</name>
<feature type="region of interest" description="Disordered" evidence="1">
    <location>
        <begin position="117"/>
        <end position="260"/>
    </location>
</feature>
<protein>
    <submittedName>
        <fullName evidence="2">Uncharacterized protein</fullName>
    </submittedName>
</protein>
<organism evidence="2 3">
    <name type="scientific">Brassica napus</name>
    <name type="common">Rape</name>
    <dbReference type="NCBI Taxonomy" id="3708"/>
    <lineage>
        <taxon>Eukaryota</taxon>
        <taxon>Viridiplantae</taxon>
        <taxon>Streptophyta</taxon>
        <taxon>Embryophyta</taxon>
        <taxon>Tracheophyta</taxon>
        <taxon>Spermatophyta</taxon>
        <taxon>Magnoliopsida</taxon>
        <taxon>eudicotyledons</taxon>
        <taxon>Gunneridae</taxon>
        <taxon>Pentapetalae</taxon>
        <taxon>rosids</taxon>
        <taxon>malvids</taxon>
        <taxon>Brassicales</taxon>
        <taxon>Brassicaceae</taxon>
        <taxon>Brassiceae</taxon>
        <taxon>Brassica</taxon>
    </lineage>
</organism>
<comment type="caution">
    <text evidence="2">The sequence shown here is derived from an EMBL/GenBank/DDBJ whole genome shotgun (WGS) entry which is preliminary data.</text>
</comment>
<accession>A0ABQ7ZG16</accession>
<reference evidence="2 3" key="1">
    <citation type="submission" date="2021-05" db="EMBL/GenBank/DDBJ databases">
        <title>Genome Assembly of Synthetic Allotetraploid Brassica napus Reveals Homoeologous Exchanges between Subgenomes.</title>
        <authorList>
            <person name="Davis J.T."/>
        </authorList>
    </citation>
    <scope>NUCLEOTIDE SEQUENCE [LARGE SCALE GENOMIC DNA]</scope>
    <source>
        <strain evidence="3">cv. Da-Ae</strain>
        <tissue evidence="2">Seedling</tissue>
    </source>
</reference>
<evidence type="ECO:0000313" key="2">
    <source>
        <dbReference type="EMBL" id="KAH0879006.1"/>
    </source>
</evidence>
<dbReference type="EMBL" id="JAGKQM010000015">
    <property type="protein sequence ID" value="KAH0879006.1"/>
    <property type="molecule type" value="Genomic_DNA"/>
</dbReference>
<gene>
    <name evidence="2" type="ORF">HID58_066400</name>
</gene>
<proteinExistence type="predicted"/>
<evidence type="ECO:0000313" key="3">
    <source>
        <dbReference type="Proteomes" id="UP000824890"/>
    </source>
</evidence>
<feature type="compositionally biased region" description="Polar residues" evidence="1">
    <location>
        <begin position="188"/>
        <end position="197"/>
    </location>
</feature>
<feature type="region of interest" description="Disordered" evidence="1">
    <location>
        <begin position="30"/>
        <end position="53"/>
    </location>
</feature>
<feature type="compositionally biased region" description="Low complexity" evidence="1">
    <location>
        <begin position="123"/>
        <end position="134"/>
    </location>
</feature>
<feature type="non-terminal residue" evidence="2">
    <location>
        <position position="1"/>
    </location>
</feature>
<keyword evidence="3" id="KW-1185">Reference proteome</keyword>
<feature type="non-terminal residue" evidence="2">
    <location>
        <position position="260"/>
    </location>
</feature>
<feature type="compositionally biased region" description="Basic and acidic residues" evidence="1">
    <location>
        <begin position="220"/>
        <end position="239"/>
    </location>
</feature>
<evidence type="ECO:0000256" key="1">
    <source>
        <dbReference type="SAM" id="MobiDB-lite"/>
    </source>
</evidence>